<evidence type="ECO:0000256" key="1">
    <source>
        <dbReference type="SAM" id="SignalP"/>
    </source>
</evidence>
<keyword evidence="4" id="KW-1185">Reference proteome</keyword>
<evidence type="ECO:0000313" key="4">
    <source>
        <dbReference type="Proteomes" id="UP001250932"/>
    </source>
</evidence>
<dbReference type="Gene3D" id="3.50.30.30">
    <property type="match status" value="1"/>
</dbReference>
<protein>
    <submittedName>
        <fullName evidence="3">M28 family peptidase</fullName>
    </submittedName>
</protein>
<organism evidence="3 4">
    <name type="scientific">Candidatus Nitronereus thalassa</name>
    <dbReference type="NCBI Taxonomy" id="3020898"/>
    <lineage>
        <taxon>Bacteria</taxon>
        <taxon>Pseudomonadati</taxon>
        <taxon>Nitrospirota</taxon>
        <taxon>Nitrospiria</taxon>
        <taxon>Nitrospirales</taxon>
        <taxon>Nitrospiraceae</taxon>
        <taxon>Candidatus Nitronereus</taxon>
    </lineage>
</organism>
<dbReference type="EMBL" id="JAQOUE010000001">
    <property type="protein sequence ID" value="MDT7042482.1"/>
    <property type="molecule type" value="Genomic_DNA"/>
</dbReference>
<evidence type="ECO:0000259" key="2">
    <source>
        <dbReference type="Pfam" id="PF04389"/>
    </source>
</evidence>
<gene>
    <name evidence="3" type="ORF">PPG34_08960</name>
</gene>
<dbReference type="Pfam" id="PF04389">
    <property type="entry name" value="Peptidase_M28"/>
    <property type="match status" value="1"/>
</dbReference>
<accession>A0ABU3K7Z7</accession>
<feature type="signal peptide" evidence="1">
    <location>
        <begin position="1"/>
        <end position="29"/>
    </location>
</feature>
<dbReference type="PANTHER" id="PTHR12147:SF26">
    <property type="entry name" value="PEPTIDASE M28 DOMAIN-CONTAINING PROTEIN"/>
    <property type="match status" value="1"/>
</dbReference>
<dbReference type="PANTHER" id="PTHR12147">
    <property type="entry name" value="METALLOPEPTIDASE M28 FAMILY MEMBER"/>
    <property type="match status" value="1"/>
</dbReference>
<comment type="caution">
    <text evidence="3">The sequence shown here is derived from an EMBL/GenBank/DDBJ whole genome shotgun (WGS) entry which is preliminary data.</text>
</comment>
<dbReference type="InterPro" id="IPR007484">
    <property type="entry name" value="Peptidase_M28"/>
</dbReference>
<dbReference type="RefSeq" id="WP_313832893.1">
    <property type="nucleotide sequence ID" value="NZ_JAQOUE010000001.1"/>
</dbReference>
<dbReference type="InterPro" id="IPR046450">
    <property type="entry name" value="PA_dom_sf"/>
</dbReference>
<feature type="chain" id="PRO_5045529003" evidence="1">
    <location>
        <begin position="30"/>
        <end position="497"/>
    </location>
</feature>
<dbReference type="InterPro" id="IPR045175">
    <property type="entry name" value="M28_fam"/>
</dbReference>
<feature type="domain" description="Peptidase M28" evidence="2">
    <location>
        <begin position="297"/>
        <end position="489"/>
    </location>
</feature>
<keyword evidence="1" id="KW-0732">Signal</keyword>
<sequence length="497" mass="54346">MKRSWKLTNLPLLPLLLGGLTFFTPPAYPDDGSLTLNPNRMMEDIHALSHPHFDGRQTGTEGDHRSAEFVALRFHELGLTPAGQHHIGPHHEPWGQTGPVTISHIQTPSTLEFSFPGMDKQTPITPIIGTQFLPVLDSPSHHVTAPIVFVGYGISDPARDWDEYEGLNVQNHVVMFLRGKPSHYPLHIQHTEKERLAREKGAVGFITLTGPVLGRYAARRGMGHQPLAFYTNAKDERPLPGVWISGDIGGKLFQAEGWDLNKIQETLNDERVTQSRELNALTYMKWESTQQTGSLINVLGMIPGNDPTLIHETIIVGAHRDHFGQQAGLLFPGADDNASGTAVLLEIARVLQEGPPPRRTILFASFSGEEQNLLGSTLYVRNPARPLNNTVAMINIDHVGIGNGNLTIGVSKMPKDVAKGAAEKSGLSDKVNLYGFFPGGDHVPFANAGIPTIAVVTAGKHSHFHQTSDTHDTIQTDRLETSAQFVLALTKHLANPD</sequence>
<evidence type="ECO:0000313" key="3">
    <source>
        <dbReference type="EMBL" id="MDT7042482.1"/>
    </source>
</evidence>
<name>A0ABU3K7Z7_9BACT</name>
<dbReference type="SUPFAM" id="SSF52025">
    <property type="entry name" value="PA domain"/>
    <property type="match status" value="1"/>
</dbReference>
<dbReference type="Proteomes" id="UP001250932">
    <property type="component" value="Unassembled WGS sequence"/>
</dbReference>
<reference evidence="3 4" key="1">
    <citation type="journal article" date="2023" name="ISME J.">
        <title>Cultivation and genomic characterization of novel and ubiquitous marine nitrite-oxidizing bacteria from the Nitrospirales.</title>
        <authorList>
            <person name="Mueller A.J."/>
            <person name="Daebeler A."/>
            <person name="Herbold C.W."/>
            <person name="Kirkegaard R.H."/>
            <person name="Daims H."/>
        </authorList>
    </citation>
    <scope>NUCLEOTIDE SEQUENCE [LARGE SCALE GENOMIC DNA]</scope>
    <source>
        <strain evidence="3 4">EB</strain>
    </source>
</reference>
<dbReference type="Gene3D" id="3.40.630.10">
    <property type="entry name" value="Zn peptidases"/>
    <property type="match status" value="1"/>
</dbReference>
<dbReference type="SUPFAM" id="SSF53187">
    <property type="entry name" value="Zn-dependent exopeptidases"/>
    <property type="match status" value="1"/>
</dbReference>
<proteinExistence type="predicted"/>